<name>A0A7C8IAI5_9PLEO</name>
<dbReference type="Pfam" id="PF18647">
    <property type="entry name" value="Fungal_lectin_2"/>
    <property type="match status" value="1"/>
</dbReference>
<comment type="caution">
    <text evidence="1">The sequence shown here is derived from an EMBL/GenBank/DDBJ whole genome shotgun (WGS) entry which is preliminary data.</text>
</comment>
<proteinExistence type="predicted"/>
<protein>
    <submittedName>
        <fullName evidence="1">Uncharacterized protein</fullName>
    </submittedName>
</protein>
<dbReference type="AlphaFoldDB" id="A0A7C8IAI5"/>
<accession>A0A7C8IAI5</accession>
<dbReference type="OrthoDB" id="21678at2759"/>
<dbReference type="EMBL" id="JAADJZ010000005">
    <property type="protein sequence ID" value="KAF2874709.1"/>
    <property type="molecule type" value="Genomic_DNA"/>
</dbReference>
<reference evidence="1 2" key="1">
    <citation type="submission" date="2020-01" db="EMBL/GenBank/DDBJ databases">
        <authorList>
            <consortium name="DOE Joint Genome Institute"/>
            <person name="Haridas S."/>
            <person name="Albert R."/>
            <person name="Binder M."/>
            <person name="Bloem J."/>
            <person name="Labutti K."/>
            <person name="Salamov A."/>
            <person name="Andreopoulos B."/>
            <person name="Baker S.E."/>
            <person name="Barry K."/>
            <person name="Bills G."/>
            <person name="Bluhm B.H."/>
            <person name="Cannon C."/>
            <person name="Castanera R."/>
            <person name="Culley D.E."/>
            <person name="Daum C."/>
            <person name="Ezra D."/>
            <person name="Gonzalez J.B."/>
            <person name="Henrissat B."/>
            <person name="Kuo A."/>
            <person name="Liang C."/>
            <person name="Lipzen A."/>
            <person name="Lutzoni F."/>
            <person name="Magnuson J."/>
            <person name="Mondo S."/>
            <person name="Nolan M."/>
            <person name="Ohm R."/>
            <person name="Pangilinan J."/>
            <person name="Park H.-J.H."/>
            <person name="Ramirez L."/>
            <person name="Alfaro M."/>
            <person name="Sun H."/>
            <person name="Tritt A."/>
            <person name="Yoshinaga Y."/>
            <person name="Zwiers L.-H.L."/>
            <person name="Turgeon B.G."/>
            <person name="Goodwin S.B."/>
            <person name="Spatafora J.W."/>
            <person name="Crous P.W."/>
            <person name="Grigoriev I.V."/>
        </authorList>
    </citation>
    <scope>NUCLEOTIDE SEQUENCE [LARGE SCALE GENOMIC DNA]</scope>
    <source>
        <strain evidence="1 2">CBS 611.86</strain>
    </source>
</reference>
<sequence length="200" mass="23328">MCQSVIRAPTSAQSSIIEREDFQETLGWVKFYFAYEKSAGPRTMEQCLEGYRRILDDCDQDPKSVDNMNWKAGGELKIDKVTYAIAPQKYREPWVEKSTAGCHVNGFIHDDHSEAAIEIFRRGWQGVNLGERFKTHFGGQIHYGHDIQYGTDPLDHREWTLRVNPRFRATEVGRDRYEGWIHKAMNWDRIPREKVTCSLT</sequence>
<keyword evidence="2" id="KW-1185">Reference proteome</keyword>
<gene>
    <name evidence="1" type="ORF">BDV95DRAFT_297261</name>
</gene>
<evidence type="ECO:0000313" key="2">
    <source>
        <dbReference type="Proteomes" id="UP000481861"/>
    </source>
</evidence>
<organism evidence="1 2">
    <name type="scientific">Massariosphaeria phaeospora</name>
    <dbReference type="NCBI Taxonomy" id="100035"/>
    <lineage>
        <taxon>Eukaryota</taxon>
        <taxon>Fungi</taxon>
        <taxon>Dikarya</taxon>
        <taxon>Ascomycota</taxon>
        <taxon>Pezizomycotina</taxon>
        <taxon>Dothideomycetes</taxon>
        <taxon>Pleosporomycetidae</taxon>
        <taxon>Pleosporales</taxon>
        <taxon>Pleosporales incertae sedis</taxon>
        <taxon>Massariosphaeria</taxon>
    </lineage>
</organism>
<evidence type="ECO:0000313" key="1">
    <source>
        <dbReference type="EMBL" id="KAF2874709.1"/>
    </source>
</evidence>
<dbReference type="Proteomes" id="UP000481861">
    <property type="component" value="Unassembled WGS sequence"/>
</dbReference>